<dbReference type="Proteomes" id="UP000049077">
    <property type="component" value="Unassembled WGS sequence"/>
</dbReference>
<evidence type="ECO:0000313" key="4">
    <source>
        <dbReference type="EMBL" id="CDT17776.1"/>
    </source>
</evidence>
<sequence>MNSHLKATVIPQLLSDLPWQELLQLSQGEATVQFKALLTKVIAGIDDSISCQLNEVMVHPHFKQLESTWLGLKSLTQLPVSNRRVKIKLLDFSWKMLSSDLNCSFDIKHTALFKKLYSNELDTAGGTPFGLVVVDHRVNFDFVDDNDFDDLYTLQLVAELGERSLCPVVLGVDELFLGDDVNRQLHDCARAKRILDSGDFISWQLLRGKPAARFLHLVLPEFLLRNPYQGCLAGFIYKQPNTRENALWGNSAYLLAQNVIREFDRISWFGFLRSYNESGLDGAIVQTDQALHCKVNLFAEDDGFWADQGFVPLSSLYLTEQKGFFSNQSVWKASNDTERMLGMLQTNLMACRFGHYIKAQIRDQVGCYDSAADCRRSLESWLKRYISEVDYGEDSVMARFPLKACSVSIEEDPRDSTRYQCQIMLQPQYQYEMMDAQIVLTTSVSGQDVGESV</sequence>
<evidence type="ECO:0000259" key="1">
    <source>
        <dbReference type="Pfam" id="PF05943"/>
    </source>
</evidence>
<comment type="caution">
    <text evidence="3">The sequence shown here is derived from an EMBL/GenBank/DDBJ whole genome shotgun (WGS) entry which is preliminary data.</text>
</comment>
<feature type="domain" description="TssC1 C-terminal" evidence="2">
    <location>
        <begin position="336"/>
        <end position="443"/>
    </location>
</feature>
<protein>
    <submittedName>
        <fullName evidence="3">Uncharacterized protein</fullName>
    </submittedName>
</protein>
<organism evidence="3 6">
    <name type="scientific">Vibrio crassostreae</name>
    <dbReference type="NCBI Taxonomy" id="246167"/>
    <lineage>
        <taxon>Bacteria</taxon>
        <taxon>Pseudomonadati</taxon>
        <taxon>Pseudomonadota</taxon>
        <taxon>Gammaproteobacteria</taxon>
        <taxon>Vibrionales</taxon>
        <taxon>Vibrionaceae</taxon>
        <taxon>Vibrio</taxon>
    </lineage>
</organism>
<feature type="domain" description="TssC1 N-terminal" evidence="1">
    <location>
        <begin position="40"/>
        <end position="330"/>
    </location>
</feature>
<reference evidence="6" key="1">
    <citation type="submission" date="2014-06" db="EMBL/GenBank/DDBJ databases">
        <authorList>
            <person name="Le Roux Frederique"/>
        </authorList>
    </citation>
    <scope>NUCLEOTIDE SEQUENCE [LARGE SCALE GENOMIC DNA]</scope>
    <source>
        <strain evidence="6">J5-5</strain>
    </source>
</reference>
<keyword evidence="5" id="KW-1185">Reference proteome</keyword>
<dbReference type="OrthoDB" id="9764000at2"/>
<dbReference type="Pfam" id="PF05943">
    <property type="entry name" value="VipB"/>
    <property type="match status" value="1"/>
</dbReference>
<dbReference type="EMBL" id="CCJX01000066">
    <property type="protein sequence ID" value="CDT17776.1"/>
    <property type="molecule type" value="Genomic_DNA"/>
</dbReference>
<gene>
    <name evidence="4" type="ORF">VCR4J5_1580037</name>
    <name evidence="3" type="ORF">VCR5J5_1550037</name>
</gene>
<dbReference type="InterPro" id="IPR010269">
    <property type="entry name" value="T6SS_TssC-like"/>
</dbReference>
<accession>A0A4R2FTW3</accession>
<evidence type="ECO:0000313" key="5">
    <source>
        <dbReference type="Proteomes" id="UP000049077"/>
    </source>
</evidence>
<dbReference type="Proteomes" id="UP000049495">
    <property type="component" value="Unassembled WGS sequence"/>
</dbReference>
<dbReference type="PANTHER" id="PTHR35565:SF3">
    <property type="entry name" value="TYPE VI SECRETION SYSTEM SHEATH PROTEIN TSSC1"/>
    <property type="match status" value="1"/>
</dbReference>
<dbReference type="Pfam" id="PF18945">
    <property type="entry name" value="VipB_2"/>
    <property type="match status" value="1"/>
</dbReference>
<evidence type="ECO:0000313" key="3">
    <source>
        <dbReference type="EMBL" id="CDT16475.1"/>
    </source>
</evidence>
<dbReference type="PANTHER" id="PTHR35565">
    <property type="entry name" value="CYTOPLASMIC PROTEIN-RELATED"/>
    <property type="match status" value="1"/>
</dbReference>
<dbReference type="RefSeq" id="WP_048661432.1">
    <property type="nucleotide sequence ID" value="NZ_AP025479.1"/>
</dbReference>
<dbReference type="EMBL" id="CCJV01000063">
    <property type="protein sequence ID" value="CDT16475.1"/>
    <property type="molecule type" value="Genomic_DNA"/>
</dbReference>
<proteinExistence type="predicted"/>
<dbReference type="GeneID" id="93903628"/>
<evidence type="ECO:0000259" key="2">
    <source>
        <dbReference type="Pfam" id="PF18945"/>
    </source>
</evidence>
<evidence type="ECO:0000313" key="6">
    <source>
        <dbReference type="Proteomes" id="UP000049495"/>
    </source>
</evidence>
<dbReference type="InterPro" id="IPR044032">
    <property type="entry name" value="TssC1_C"/>
</dbReference>
<dbReference type="InterPro" id="IPR044031">
    <property type="entry name" value="TssC1_N"/>
</dbReference>
<reference evidence="3 5" key="2">
    <citation type="submission" date="2014-06" db="EMBL/GenBank/DDBJ databases">
        <authorList>
            <person name="Le Roux F."/>
        </authorList>
    </citation>
    <scope>NUCLEOTIDE SEQUENCE</scope>
    <source>
        <strain evidence="4 5">J5-4</strain>
        <strain evidence="3">J5-5</strain>
    </source>
</reference>
<name>A0A4R2FTW3_9VIBR</name>
<dbReference type="AlphaFoldDB" id="A0A4R2FTW3"/>